<keyword evidence="2" id="KW-0489">Methyltransferase</keyword>
<dbReference type="Proteomes" id="UP000736583">
    <property type="component" value="Unassembled WGS sequence"/>
</dbReference>
<gene>
    <name evidence="2" type="ORF">KQI89_01680</name>
</gene>
<dbReference type="GO" id="GO:0008168">
    <property type="term" value="F:methyltransferase activity"/>
    <property type="evidence" value="ECO:0007669"/>
    <property type="project" value="UniProtKB-KW"/>
</dbReference>
<accession>A0ABS6EXL7</accession>
<dbReference type="CDD" id="cd02440">
    <property type="entry name" value="AdoMet_MTases"/>
    <property type="match status" value="1"/>
</dbReference>
<evidence type="ECO:0000259" key="1">
    <source>
        <dbReference type="Pfam" id="PF13649"/>
    </source>
</evidence>
<name>A0ABS6EXL7_9CLOT</name>
<protein>
    <submittedName>
        <fullName evidence="2">Methyltransferase domain-containing protein</fullName>
    </submittedName>
</protein>
<sequence length="268" mass="30604">MSEVVRNYYDENAKVELERLNNPYSSIEFNSTMHLIDKYFPKTGEVIDIGSGPGRYSLELLKKKYSVTLLELSEKELDIAKKRIEGVGLKAEKYLCENALNLNILESDKYDAILLMGPMYHILDKEQRINVLKETLRILKKQGIAIISYLNSWGILKAGVTEFSSVFKDLNNVYGYLDEQSFDENNSFTEVYFSTPVQALDEVEKAGFHIASYAGAESFLSGIEEGVIKLYKEDRVVYDNLLKVAVESCELPQYRDATEHLHIVVKKI</sequence>
<reference evidence="2 3" key="1">
    <citation type="submission" date="2021-06" db="EMBL/GenBank/DDBJ databases">
        <authorList>
            <person name="Sun Q."/>
            <person name="Li D."/>
        </authorList>
    </citation>
    <scope>NUCLEOTIDE SEQUENCE [LARGE SCALE GENOMIC DNA]</scope>
    <source>
        <strain evidence="2 3">MSJ-4</strain>
    </source>
</reference>
<evidence type="ECO:0000313" key="3">
    <source>
        <dbReference type="Proteomes" id="UP000736583"/>
    </source>
</evidence>
<feature type="domain" description="Methyltransferase" evidence="1">
    <location>
        <begin position="46"/>
        <end position="143"/>
    </location>
</feature>
<dbReference type="RefSeq" id="WP_216455661.1">
    <property type="nucleotide sequence ID" value="NZ_JAHLQL010000001.1"/>
</dbReference>
<proteinExistence type="predicted"/>
<comment type="caution">
    <text evidence="2">The sequence shown here is derived from an EMBL/GenBank/DDBJ whole genome shotgun (WGS) entry which is preliminary data.</text>
</comment>
<dbReference type="Pfam" id="PF13649">
    <property type="entry name" value="Methyltransf_25"/>
    <property type="match status" value="1"/>
</dbReference>
<dbReference type="InterPro" id="IPR041698">
    <property type="entry name" value="Methyltransf_25"/>
</dbReference>
<dbReference type="GO" id="GO:0032259">
    <property type="term" value="P:methylation"/>
    <property type="evidence" value="ECO:0007669"/>
    <property type="project" value="UniProtKB-KW"/>
</dbReference>
<evidence type="ECO:0000313" key="2">
    <source>
        <dbReference type="EMBL" id="MBU5590465.1"/>
    </source>
</evidence>
<keyword evidence="2" id="KW-0808">Transferase</keyword>
<keyword evidence="3" id="KW-1185">Reference proteome</keyword>
<organism evidence="2 3">
    <name type="scientific">Clostridium simiarum</name>
    <dbReference type="NCBI Taxonomy" id="2841506"/>
    <lineage>
        <taxon>Bacteria</taxon>
        <taxon>Bacillati</taxon>
        <taxon>Bacillota</taxon>
        <taxon>Clostridia</taxon>
        <taxon>Eubacteriales</taxon>
        <taxon>Clostridiaceae</taxon>
        <taxon>Clostridium</taxon>
    </lineage>
</organism>
<dbReference type="EMBL" id="JAHLQL010000001">
    <property type="protein sequence ID" value="MBU5590465.1"/>
    <property type="molecule type" value="Genomic_DNA"/>
</dbReference>